<dbReference type="Proteomes" id="UP001334804">
    <property type="component" value="Chromosome"/>
</dbReference>
<keyword evidence="6" id="KW-1185">Reference proteome</keyword>
<dbReference type="OrthoDB" id="9789398at2"/>
<dbReference type="PROSITE" id="PS00061">
    <property type="entry name" value="ADH_SHORT"/>
    <property type="match status" value="1"/>
</dbReference>
<accession>A0A1C6W528</accession>
<evidence type="ECO:0000256" key="2">
    <source>
        <dbReference type="ARBA" id="ARBA00023002"/>
    </source>
</evidence>
<dbReference type="Proteomes" id="UP000199343">
    <property type="component" value="Unassembled WGS sequence"/>
</dbReference>
<dbReference type="PRINTS" id="PR00080">
    <property type="entry name" value="SDRFAMILY"/>
</dbReference>
<dbReference type="PANTHER" id="PTHR42760:SF133">
    <property type="entry name" value="3-OXOACYL-[ACYL-CARRIER-PROTEIN] REDUCTASE"/>
    <property type="match status" value="1"/>
</dbReference>
<protein>
    <submittedName>
        <fullName evidence="3">3-oxoacyl-[acyl-carrier protein] reductase</fullName>
    </submittedName>
    <submittedName>
        <fullName evidence="4">SDR family oxidoreductase</fullName>
    </submittedName>
</protein>
<dbReference type="SUPFAM" id="SSF51735">
    <property type="entry name" value="NAD(P)-binding Rossmann-fold domains"/>
    <property type="match status" value="1"/>
</dbReference>
<evidence type="ECO:0000256" key="1">
    <source>
        <dbReference type="ARBA" id="ARBA00006484"/>
    </source>
</evidence>
<reference evidence="3 5" key="1">
    <citation type="submission" date="2016-06" db="EMBL/GenBank/DDBJ databases">
        <authorList>
            <person name="Kjaerup R.B."/>
            <person name="Dalgaard T.S."/>
            <person name="Juul-Madsen H.R."/>
        </authorList>
    </citation>
    <scope>NUCLEOTIDE SEQUENCE [LARGE SCALE GENOMIC DNA]</scope>
    <source>
        <strain evidence="3 5">DSM 43363</strain>
    </source>
</reference>
<dbReference type="STRING" id="47871.GA0070608_5769"/>
<name>A0A1C6W528_9ACTN</name>
<proteinExistence type="inferred from homology"/>
<organism evidence="3 5">
    <name type="scientific">Micromonospora peucetia</name>
    <dbReference type="NCBI Taxonomy" id="47871"/>
    <lineage>
        <taxon>Bacteria</taxon>
        <taxon>Bacillati</taxon>
        <taxon>Actinomycetota</taxon>
        <taxon>Actinomycetes</taxon>
        <taxon>Micromonosporales</taxon>
        <taxon>Micromonosporaceae</taxon>
        <taxon>Micromonospora</taxon>
    </lineage>
</organism>
<dbReference type="Pfam" id="PF13561">
    <property type="entry name" value="adh_short_C2"/>
    <property type="match status" value="1"/>
</dbReference>
<reference evidence="4 6" key="2">
    <citation type="submission" date="2022-10" db="EMBL/GenBank/DDBJ databases">
        <title>The complete genomes of actinobacterial strains from the NBC collection.</title>
        <authorList>
            <person name="Joergensen T.S."/>
            <person name="Alvarez Arevalo M."/>
            <person name="Sterndorff E.B."/>
            <person name="Faurdal D."/>
            <person name="Vuksanovic O."/>
            <person name="Mourched A.-S."/>
            <person name="Charusanti P."/>
            <person name="Shaw S."/>
            <person name="Blin K."/>
            <person name="Weber T."/>
        </authorList>
    </citation>
    <scope>NUCLEOTIDE SEQUENCE [LARGE SCALE GENOMIC DNA]</scope>
    <source>
        <strain evidence="4 6">NBC 01809</strain>
    </source>
</reference>
<evidence type="ECO:0000313" key="3">
    <source>
        <dbReference type="EMBL" id="SCL73484.1"/>
    </source>
</evidence>
<keyword evidence="2" id="KW-0560">Oxidoreductase</keyword>
<dbReference type="Gene3D" id="3.40.50.720">
    <property type="entry name" value="NAD(P)-binding Rossmann-like Domain"/>
    <property type="match status" value="1"/>
</dbReference>
<dbReference type="GO" id="GO:0016616">
    <property type="term" value="F:oxidoreductase activity, acting on the CH-OH group of donors, NAD or NADP as acceptor"/>
    <property type="evidence" value="ECO:0007669"/>
    <property type="project" value="TreeGrafter"/>
</dbReference>
<dbReference type="PANTHER" id="PTHR42760">
    <property type="entry name" value="SHORT-CHAIN DEHYDROGENASES/REDUCTASES FAMILY MEMBER"/>
    <property type="match status" value="1"/>
</dbReference>
<dbReference type="RefSeq" id="WP_091636385.1">
    <property type="nucleotide sequence ID" value="NZ_CP109071.1"/>
</dbReference>
<dbReference type="InterPro" id="IPR036291">
    <property type="entry name" value="NAD(P)-bd_dom_sf"/>
</dbReference>
<evidence type="ECO:0000313" key="5">
    <source>
        <dbReference type="Proteomes" id="UP000199343"/>
    </source>
</evidence>
<comment type="similarity">
    <text evidence="1">Belongs to the short-chain dehydrogenases/reductases (SDR) family.</text>
</comment>
<sequence length="251" mass="25987">MIDTTAQPRTAFITGGARGIGRAFAEALVADGARVVLADIDETAAVQAAAEIGAAVALGVACDTADETSVQRAVDEAVAHFGGLDILINNAGKHLMAWSRPVTEISTAGWREILDVNVLGIVNCARACRPHLSRSGAGAVLNISSVSGFAATDVYGITKLAVRGLTAALAKEFAPDGTRVNCLAPGPMDSESAMADLPEELLRDFIANKQLIQRQGRMADLVGAMRFFCGADSAFITGETLIVGGGHPLRV</sequence>
<dbReference type="FunFam" id="3.40.50.720:FF:000084">
    <property type="entry name" value="Short-chain dehydrogenase reductase"/>
    <property type="match status" value="1"/>
</dbReference>
<dbReference type="InterPro" id="IPR002347">
    <property type="entry name" value="SDR_fam"/>
</dbReference>
<evidence type="ECO:0000313" key="6">
    <source>
        <dbReference type="Proteomes" id="UP001334804"/>
    </source>
</evidence>
<dbReference type="EMBL" id="FMIC01000002">
    <property type="protein sequence ID" value="SCL73484.1"/>
    <property type="molecule type" value="Genomic_DNA"/>
</dbReference>
<dbReference type="EMBL" id="CP109071">
    <property type="protein sequence ID" value="WSA32616.1"/>
    <property type="molecule type" value="Genomic_DNA"/>
</dbReference>
<dbReference type="AlphaFoldDB" id="A0A1C6W528"/>
<gene>
    <name evidence="3" type="ORF">GA0070608_5769</name>
    <name evidence="4" type="ORF">OIE14_00490</name>
</gene>
<dbReference type="InterPro" id="IPR020904">
    <property type="entry name" value="Sc_DH/Rdtase_CS"/>
</dbReference>
<dbReference type="PRINTS" id="PR00081">
    <property type="entry name" value="GDHRDH"/>
</dbReference>
<evidence type="ECO:0000313" key="4">
    <source>
        <dbReference type="EMBL" id="WSA32616.1"/>
    </source>
</evidence>
<dbReference type="CDD" id="cd05233">
    <property type="entry name" value="SDR_c"/>
    <property type="match status" value="1"/>
</dbReference>